<gene>
    <name evidence="1" type="ORF">ROJ8625_02848</name>
</gene>
<reference evidence="1 2" key="1">
    <citation type="submission" date="2017-03" db="EMBL/GenBank/DDBJ databases">
        <authorList>
            <person name="Afonso C.L."/>
            <person name="Miller P.J."/>
            <person name="Scott M.A."/>
            <person name="Spackman E."/>
            <person name="Goraichik I."/>
            <person name="Dimitrov K.M."/>
            <person name="Suarez D.L."/>
            <person name="Swayne D.E."/>
        </authorList>
    </citation>
    <scope>NUCLEOTIDE SEQUENCE [LARGE SCALE GENOMIC DNA]</scope>
    <source>
        <strain evidence="1 2">CECT 8625</strain>
    </source>
</reference>
<evidence type="ECO:0000313" key="2">
    <source>
        <dbReference type="Proteomes" id="UP000193570"/>
    </source>
</evidence>
<dbReference type="RefSeq" id="WP_085792540.1">
    <property type="nucleotide sequence ID" value="NZ_FWFK01000005.1"/>
</dbReference>
<sequence length="351" mass="35836">MSDTSPNLALPYLAPAQAQKHVTVNEALTLLDILARLSVLGFAAETPPPMPEEGEVWALGPAPSGDWAGQAEGTLAAFADGAWLFLPPRPGWAAALRTGPEIRVWDGTAWRAADIGSGTPDTLGVGTSADAANPLSVRGPGVLFTHADGDHRITVNKGAAGDTASLLFQSGYSGRAEMGLAGTDNWSLKVSPDGTAWTEALVVDAVTGRATGAAVQSAPEDAAPGKLMRADWGYGRATLVGTVSEAGGQPTGAAIETGSTSSGSYTRFADGTQVCRISGLATVSGDAALWTYPAPFVAPPAVIVTCRSGTVPRIATTAARSATSTEIRSFDLGGSEAVTPECDVIAEGRWF</sequence>
<evidence type="ECO:0008006" key="3">
    <source>
        <dbReference type="Google" id="ProtNLM"/>
    </source>
</evidence>
<dbReference type="AlphaFoldDB" id="A0A1X6ZNU3"/>
<dbReference type="InterPro" id="IPR021251">
    <property type="entry name" value="DUF2793"/>
</dbReference>
<dbReference type="OrthoDB" id="564699at2"/>
<organism evidence="1 2">
    <name type="scientific">Roseivivax jejudonensis</name>
    <dbReference type="NCBI Taxonomy" id="1529041"/>
    <lineage>
        <taxon>Bacteria</taxon>
        <taxon>Pseudomonadati</taxon>
        <taxon>Pseudomonadota</taxon>
        <taxon>Alphaproteobacteria</taxon>
        <taxon>Rhodobacterales</taxon>
        <taxon>Roseobacteraceae</taxon>
        <taxon>Roseivivax</taxon>
    </lineage>
</organism>
<name>A0A1X6ZNU3_9RHOB</name>
<keyword evidence="2" id="KW-1185">Reference proteome</keyword>
<dbReference type="Proteomes" id="UP000193570">
    <property type="component" value="Unassembled WGS sequence"/>
</dbReference>
<accession>A0A1X6ZNU3</accession>
<protein>
    <recommendedName>
        <fullName evidence="3">DUF2793 domain-containing protein</fullName>
    </recommendedName>
</protein>
<dbReference type="Pfam" id="PF10983">
    <property type="entry name" value="DUF2793"/>
    <property type="match status" value="1"/>
</dbReference>
<evidence type="ECO:0000313" key="1">
    <source>
        <dbReference type="EMBL" id="SLN57078.1"/>
    </source>
</evidence>
<dbReference type="EMBL" id="FWFK01000005">
    <property type="protein sequence ID" value="SLN57078.1"/>
    <property type="molecule type" value="Genomic_DNA"/>
</dbReference>
<proteinExistence type="predicted"/>